<name>A0ABX5EQM3_9BACL</name>
<evidence type="ECO:0000256" key="1">
    <source>
        <dbReference type="SAM" id="Phobius"/>
    </source>
</evidence>
<gene>
    <name evidence="2" type="ORF">CLV36_10715</name>
</gene>
<keyword evidence="1" id="KW-0812">Transmembrane</keyword>
<keyword evidence="1" id="KW-0472">Membrane</keyword>
<dbReference type="Proteomes" id="UP000238836">
    <property type="component" value="Unassembled WGS sequence"/>
</dbReference>
<organism evidence="2 3">
    <name type="scientific">Laceyella sediminis</name>
    <dbReference type="NCBI Taxonomy" id="573074"/>
    <lineage>
        <taxon>Bacteria</taxon>
        <taxon>Bacillati</taxon>
        <taxon>Bacillota</taxon>
        <taxon>Bacilli</taxon>
        <taxon>Bacillales</taxon>
        <taxon>Thermoactinomycetaceae</taxon>
        <taxon>Laceyella</taxon>
    </lineage>
</organism>
<evidence type="ECO:0000313" key="2">
    <source>
        <dbReference type="EMBL" id="PRZ13825.1"/>
    </source>
</evidence>
<feature type="transmembrane region" description="Helical" evidence="1">
    <location>
        <begin position="6"/>
        <end position="26"/>
    </location>
</feature>
<comment type="caution">
    <text evidence="2">The sequence shown here is derived from an EMBL/GenBank/DDBJ whole genome shotgun (WGS) entry which is preliminary data.</text>
</comment>
<reference evidence="2 3" key="1">
    <citation type="submission" date="2018-03" db="EMBL/GenBank/DDBJ databases">
        <title>Genomic Encyclopedia of Archaeal and Bacterial Type Strains, Phase II (KMG-II): from individual species to whole genera.</title>
        <authorList>
            <person name="Goeker M."/>
        </authorList>
    </citation>
    <scope>NUCLEOTIDE SEQUENCE [LARGE SCALE GENOMIC DNA]</scope>
    <source>
        <strain evidence="2 3">RHA1</strain>
    </source>
</reference>
<proteinExistence type="predicted"/>
<accession>A0ABX5EQM3</accession>
<protein>
    <submittedName>
        <fullName evidence="2">Uncharacterized protein</fullName>
    </submittedName>
</protein>
<sequence length="42" mass="4823">MRIGVVWKLFLLTTALCMLILAIIYVGQTFFFRAILCKSQAE</sequence>
<keyword evidence="1" id="KW-1133">Transmembrane helix</keyword>
<keyword evidence="3" id="KW-1185">Reference proteome</keyword>
<evidence type="ECO:0000313" key="3">
    <source>
        <dbReference type="Proteomes" id="UP000238836"/>
    </source>
</evidence>
<dbReference type="EMBL" id="PVTZ01000007">
    <property type="protein sequence ID" value="PRZ13825.1"/>
    <property type="molecule type" value="Genomic_DNA"/>
</dbReference>